<reference evidence="1 2" key="1">
    <citation type="submission" date="2023-03" db="EMBL/GenBank/DDBJ databases">
        <title>High recombination rates correlate with genetic variation in Cardiocondyla obscurior ants.</title>
        <authorList>
            <person name="Errbii M."/>
        </authorList>
    </citation>
    <scope>NUCLEOTIDE SEQUENCE [LARGE SCALE GENOMIC DNA]</scope>
    <source>
        <strain evidence="1">Alpha-2009</strain>
        <tissue evidence="1">Whole body</tissue>
    </source>
</reference>
<evidence type="ECO:0000313" key="2">
    <source>
        <dbReference type="Proteomes" id="UP001430953"/>
    </source>
</evidence>
<comment type="caution">
    <text evidence="1">The sequence shown here is derived from an EMBL/GenBank/DDBJ whole genome shotgun (WGS) entry which is preliminary data.</text>
</comment>
<dbReference type="AlphaFoldDB" id="A0AAW2GDY5"/>
<organism evidence="1 2">
    <name type="scientific">Cardiocondyla obscurior</name>
    <dbReference type="NCBI Taxonomy" id="286306"/>
    <lineage>
        <taxon>Eukaryota</taxon>
        <taxon>Metazoa</taxon>
        <taxon>Ecdysozoa</taxon>
        <taxon>Arthropoda</taxon>
        <taxon>Hexapoda</taxon>
        <taxon>Insecta</taxon>
        <taxon>Pterygota</taxon>
        <taxon>Neoptera</taxon>
        <taxon>Endopterygota</taxon>
        <taxon>Hymenoptera</taxon>
        <taxon>Apocrita</taxon>
        <taxon>Aculeata</taxon>
        <taxon>Formicoidea</taxon>
        <taxon>Formicidae</taxon>
        <taxon>Myrmicinae</taxon>
        <taxon>Cardiocondyla</taxon>
    </lineage>
</organism>
<protein>
    <submittedName>
        <fullName evidence="1">Uncharacterized protein</fullName>
    </submittedName>
</protein>
<keyword evidence="2" id="KW-1185">Reference proteome</keyword>
<dbReference type="Proteomes" id="UP001430953">
    <property type="component" value="Unassembled WGS sequence"/>
</dbReference>
<dbReference type="EMBL" id="JADYXP020000004">
    <property type="protein sequence ID" value="KAL0125389.1"/>
    <property type="molecule type" value="Genomic_DNA"/>
</dbReference>
<gene>
    <name evidence="1" type="ORF">PUN28_004494</name>
</gene>
<name>A0AAW2GDY5_9HYME</name>
<proteinExistence type="predicted"/>
<sequence>MQNTMEAEFYLVSIISQELIQLVKYRLKKKKKFFGEIHSKQYYQMNKNCIYLPYANTYFGGAESLTYPKVYLYMVCHKHTIVDTKANEIDLNKSQLRSMPFLHNNRNAIRRVLQRGKIIFFLFLSDMRKIYRQQSAIFIQLPSRELQNNCTFLSHFFVEYSYYSCTLHPMKHTTLLSGTQSPVSHRPAITRSIFLSFNGRMSVPLSFRPSGSPAPCQD</sequence>
<evidence type="ECO:0000313" key="1">
    <source>
        <dbReference type="EMBL" id="KAL0125389.1"/>
    </source>
</evidence>
<accession>A0AAW2GDY5</accession>